<reference evidence="3" key="1">
    <citation type="submission" date="2016-10" db="EMBL/GenBank/DDBJ databases">
        <authorList>
            <person name="Varghese N."/>
            <person name="Submissions S."/>
        </authorList>
    </citation>
    <scope>NUCLEOTIDE SEQUENCE [LARGE SCALE GENOMIC DNA]</scope>
    <source>
        <strain evidence="3">CGMCC 4.3568</strain>
    </source>
</reference>
<proteinExistence type="predicted"/>
<gene>
    <name evidence="2" type="ORF">SAMN05216266_10412</name>
</gene>
<keyword evidence="2" id="KW-0489">Methyltransferase</keyword>
<evidence type="ECO:0000259" key="1">
    <source>
        <dbReference type="Pfam" id="PF08242"/>
    </source>
</evidence>
<dbReference type="AlphaFoldDB" id="A0A1I0XWC4"/>
<dbReference type="SUPFAM" id="SSF53335">
    <property type="entry name" value="S-adenosyl-L-methionine-dependent methyltransferases"/>
    <property type="match status" value="1"/>
</dbReference>
<dbReference type="InterPro" id="IPR013217">
    <property type="entry name" value="Methyltransf_12"/>
</dbReference>
<dbReference type="Gene3D" id="3.40.50.150">
    <property type="entry name" value="Vaccinia Virus protein VP39"/>
    <property type="match status" value="1"/>
</dbReference>
<dbReference type="CDD" id="cd02440">
    <property type="entry name" value="AdoMet_MTases"/>
    <property type="match status" value="1"/>
</dbReference>
<keyword evidence="2" id="KW-0808">Transferase</keyword>
<dbReference type="Pfam" id="PF08242">
    <property type="entry name" value="Methyltransf_12"/>
    <property type="match status" value="1"/>
</dbReference>
<protein>
    <submittedName>
        <fullName evidence="2">Methyltransferase domain-containing protein</fullName>
    </submittedName>
</protein>
<name>A0A1I0XWC4_9PSEU</name>
<organism evidence="2 3">
    <name type="scientific">Amycolatopsis marina</name>
    <dbReference type="NCBI Taxonomy" id="490629"/>
    <lineage>
        <taxon>Bacteria</taxon>
        <taxon>Bacillati</taxon>
        <taxon>Actinomycetota</taxon>
        <taxon>Actinomycetes</taxon>
        <taxon>Pseudonocardiales</taxon>
        <taxon>Pseudonocardiaceae</taxon>
        <taxon>Amycolatopsis</taxon>
    </lineage>
</organism>
<evidence type="ECO:0000313" key="2">
    <source>
        <dbReference type="EMBL" id="SFB04610.1"/>
    </source>
</evidence>
<dbReference type="GO" id="GO:0008168">
    <property type="term" value="F:methyltransferase activity"/>
    <property type="evidence" value="ECO:0007669"/>
    <property type="project" value="UniProtKB-KW"/>
</dbReference>
<accession>A0A1I0XWC4</accession>
<dbReference type="EMBL" id="FOKG01000004">
    <property type="protein sequence ID" value="SFB04610.1"/>
    <property type="molecule type" value="Genomic_DNA"/>
</dbReference>
<keyword evidence="3" id="KW-1185">Reference proteome</keyword>
<dbReference type="GO" id="GO:0032259">
    <property type="term" value="P:methylation"/>
    <property type="evidence" value="ECO:0007669"/>
    <property type="project" value="UniProtKB-KW"/>
</dbReference>
<dbReference type="RefSeq" id="WP_218160308.1">
    <property type="nucleotide sequence ID" value="NZ_FOKG01000004.1"/>
</dbReference>
<dbReference type="STRING" id="490629.SAMN05216266_10412"/>
<sequence length="279" mass="31580">MDFDSATEKQMQVNQANWDARTPIHVASRFYGLDGRRSPESWFGPFEWDDLGELRDRDLIHLQCHLGTETIAFARRGARTTGLDFSGESITQARRIAQREGVDIDYVHANVYDSVNALGEHRFDIVYTGKGALCYLPDLSRWASVIADLLRTGGLIYVVEFHPVLQSLAPKPAPGEGPELLLRHDYLGGRGAIEHTATSTYTDGPALDTATCAYEWMHGLGEVITALVEAGLRIEHLRETDLLPWPRWDRMVRDECGWWRLPPNEPRIPLLYSLRARKP</sequence>
<feature type="domain" description="Methyltransferase type 12" evidence="1">
    <location>
        <begin position="61"/>
        <end position="156"/>
    </location>
</feature>
<dbReference type="InterPro" id="IPR029063">
    <property type="entry name" value="SAM-dependent_MTases_sf"/>
</dbReference>
<dbReference type="Proteomes" id="UP000243799">
    <property type="component" value="Unassembled WGS sequence"/>
</dbReference>
<evidence type="ECO:0000313" key="3">
    <source>
        <dbReference type="Proteomes" id="UP000243799"/>
    </source>
</evidence>